<dbReference type="KEGG" id="mars:A8C75_12065"/>
<dbReference type="InterPro" id="IPR036188">
    <property type="entry name" value="FAD/NAD-bd_sf"/>
</dbReference>
<reference evidence="7 8" key="2">
    <citation type="journal article" date="2018" name="Int. J. Syst. Evol. Microbiol.">
        <title>Marinobacterium aestuarii sp. nov., a benzene-degrading marine bacterium isolated from estuary sediment.</title>
        <authorList>
            <person name="Bae S.S."/>
            <person name="Jung J."/>
            <person name="Chung D."/>
            <person name="Baek K."/>
        </authorList>
    </citation>
    <scope>NUCLEOTIDE SEQUENCE [LARGE SCALE GENOMIC DNA]</scope>
    <source>
        <strain evidence="7 8">ST58-10</strain>
    </source>
</reference>
<dbReference type="NCBIfam" id="NF008726">
    <property type="entry name" value="PRK11728.1"/>
    <property type="match status" value="1"/>
</dbReference>
<dbReference type="AlphaFoldDB" id="A0A1A9EZ11"/>
<dbReference type="GO" id="GO:0005737">
    <property type="term" value="C:cytoplasm"/>
    <property type="evidence" value="ECO:0007669"/>
    <property type="project" value="TreeGrafter"/>
</dbReference>
<dbReference type="OrthoDB" id="9801699at2"/>
<reference evidence="8" key="1">
    <citation type="submission" date="2016-05" db="EMBL/GenBank/DDBJ databases">
        <authorList>
            <person name="Baek K."/>
            <person name="Yang S.-J."/>
        </authorList>
    </citation>
    <scope>NUCLEOTIDE SEQUENCE [LARGE SCALE GENOMIC DNA]</scope>
    <source>
        <strain evidence="8">ST58-10</strain>
    </source>
</reference>
<evidence type="ECO:0000313" key="8">
    <source>
        <dbReference type="Proteomes" id="UP000078070"/>
    </source>
</evidence>
<evidence type="ECO:0000256" key="5">
    <source>
        <dbReference type="ARBA" id="ARBA00037941"/>
    </source>
</evidence>
<sequence>MNNNYDFIVIGGGILGMSTAWQLQQAYPGQSVLVLEKELGPAQHQTGHNSGVIHAGVYYKPGSLKARFCREGNIATRAFCDQYGIKYDSCGKLLVATNEAEYRRMQALITRCEENGIEIEVLSETQLKAREPNISGVGAILVPSTGIVSFTEITVQMGKLVEAAGGTVKFATEVTAIDESSDGVEVNTSGGTFRGRYLVACAGLMADRVVRLLGLEPSFKILPFRGEYFLLPPEHNRIVNHLIYPIPDPDLPFLGVHLTRMIDGTVTVGPNAVLAFKREGYRKTDISLRDSLEMLCYSGLRRVLLKNFRASLSEFRNSLFKRGYLKLVQKYCPQLRLEDLTPYPAGIRAQAVTPDGALVDDFLFVNTQRALVVCNAPSPAATSAIPIGAHIVTQLKGLVEA</sequence>
<keyword evidence="2" id="KW-0285">Flavoprotein</keyword>
<dbReference type="RefSeq" id="WP_067382551.1">
    <property type="nucleotide sequence ID" value="NZ_CP015839.1"/>
</dbReference>
<dbReference type="STRING" id="1821621.A8C75_12065"/>
<name>A0A1A9EZ11_9GAMM</name>
<feature type="domain" description="FAD dependent oxidoreductase" evidence="6">
    <location>
        <begin position="6"/>
        <end position="391"/>
    </location>
</feature>
<accession>A0A1A9EZ11</accession>
<evidence type="ECO:0000313" key="7">
    <source>
        <dbReference type="EMBL" id="ANG63135.1"/>
    </source>
</evidence>
<evidence type="ECO:0000256" key="4">
    <source>
        <dbReference type="ARBA" id="ARBA00023002"/>
    </source>
</evidence>
<dbReference type="PANTHER" id="PTHR43104">
    <property type="entry name" value="L-2-HYDROXYGLUTARATE DEHYDROGENASE, MITOCHONDRIAL"/>
    <property type="match status" value="1"/>
</dbReference>
<dbReference type="Gene3D" id="3.50.50.60">
    <property type="entry name" value="FAD/NAD(P)-binding domain"/>
    <property type="match status" value="1"/>
</dbReference>
<evidence type="ECO:0000259" key="6">
    <source>
        <dbReference type="Pfam" id="PF01266"/>
    </source>
</evidence>
<evidence type="ECO:0000256" key="1">
    <source>
        <dbReference type="ARBA" id="ARBA00001974"/>
    </source>
</evidence>
<dbReference type="InterPro" id="IPR006076">
    <property type="entry name" value="FAD-dep_OxRdtase"/>
</dbReference>
<evidence type="ECO:0000256" key="2">
    <source>
        <dbReference type="ARBA" id="ARBA00022630"/>
    </source>
</evidence>
<protein>
    <submittedName>
        <fullName evidence="7">Hydroxyglutarate oxidase</fullName>
    </submittedName>
</protein>
<dbReference type="GO" id="GO:0047545">
    <property type="term" value="F:(S)-2-hydroxyglutarate dehydrogenase activity"/>
    <property type="evidence" value="ECO:0007669"/>
    <property type="project" value="TreeGrafter"/>
</dbReference>
<dbReference type="Proteomes" id="UP000078070">
    <property type="component" value="Chromosome"/>
</dbReference>
<keyword evidence="8" id="KW-1185">Reference proteome</keyword>
<comment type="similarity">
    <text evidence="5">Belongs to the L2HGDH family.</text>
</comment>
<dbReference type="SUPFAM" id="SSF51905">
    <property type="entry name" value="FAD/NAD(P)-binding domain"/>
    <property type="match status" value="1"/>
</dbReference>
<gene>
    <name evidence="7" type="ORF">A8C75_12065</name>
</gene>
<dbReference type="EMBL" id="CP015839">
    <property type="protein sequence ID" value="ANG63135.1"/>
    <property type="molecule type" value="Genomic_DNA"/>
</dbReference>
<keyword evidence="4" id="KW-0560">Oxidoreductase</keyword>
<keyword evidence="3" id="KW-0274">FAD</keyword>
<organism evidence="7 8">
    <name type="scientific">Marinobacterium aestuarii</name>
    <dbReference type="NCBI Taxonomy" id="1821621"/>
    <lineage>
        <taxon>Bacteria</taxon>
        <taxon>Pseudomonadati</taxon>
        <taxon>Pseudomonadota</taxon>
        <taxon>Gammaproteobacteria</taxon>
        <taxon>Oceanospirillales</taxon>
        <taxon>Oceanospirillaceae</taxon>
        <taxon>Marinobacterium</taxon>
    </lineage>
</organism>
<comment type="cofactor">
    <cofactor evidence="1">
        <name>FAD</name>
        <dbReference type="ChEBI" id="CHEBI:57692"/>
    </cofactor>
</comment>
<dbReference type="Gene3D" id="3.30.9.10">
    <property type="entry name" value="D-Amino Acid Oxidase, subunit A, domain 2"/>
    <property type="match status" value="1"/>
</dbReference>
<dbReference type="Pfam" id="PF01266">
    <property type="entry name" value="DAO"/>
    <property type="match status" value="1"/>
</dbReference>
<evidence type="ECO:0000256" key="3">
    <source>
        <dbReference type="ARBA" id="ARBA00022827"/>
    </source>
</evidence>
<proteinExistence type="inferred from homology"/>
<dbReference type="PANTHER" id="PTHR43104:SF2">
    <property type="entry name" value="L-2-HYDROXYGLUTARATE DEHYDROGENASE, MITOCHONDRIAL"/>
    <property type="match status" value="1"/>
</dbReference>